<evidence type="ECO:0000313" key="4">
    <source>
        <dbReference type="Proteomes" id="UP001552521"/>
    </source>
</evidence>
<feature type="chain" id="PRO_5045768195" evidence="2">
    <location>
        <begin position="18"/>
        <end position="102"/>
    </location>
</feature>
<dbReference type="Proteomes" id="UP001552521">
    <property type="component" value="Unassembled WGS sequence"/>
</dbReference>
<organism evidence="3 4">
    <name type="scientific">Streptomyces kurssanovii</name>
    <dbReference type="NCBI Taxonomy" id="67312"/>
    <lineage>
        <taxon>Bacteria</taxon>
        <taxon>Bacillati</taxon>
        <taxon>Actinomycetota</taxon>
        <taxon>Actinomycetes</taxon>
        <taxon>Kitasatosporales</taxon>
        <taxon>Streptomycetaceae</taxon>
        <taxon>Streptomyces</taxon>
    </lineage>
</organism>
<feature type="compositionally biased region" description="Pro residues" evidence="1">
    <location>
        <begin position="92"/>
        <end position="102"/>
    </location>
</feature>
<feature type="compositionally biased region" description="Pro residues" evidence="1">
    <location>
        <begin position="20"/>
        <end position="46"/>
    </location>
</feature>
<reference evidence="3 4" key="1">
    <citation type="submission" date="2024-06" db="EMBL/GenBank/DDBJ databases">
        <title>The Natural Products Discovery Center: Release of the First 8490 Sequenced Strains for Exploring Actinobacteria Biosynthetic Diversity.</title>
        <authorList>
            <person name="Kalkreuter E."/>
            <person name="Kautsar S.A."/>
            <person name="Yang D."/>
            <person name="Bader C.D."/>
            <person name="Teijaro C.N."/>
            <person name="Fluegel L."/>
            <person name="Davis C.M."/>
            <person name="Simpson J.R."/>
            <person name="Lauterbach L."/>
            <person name="Steele A.D."/>
            <person name="Gui C."/>
            <person name="Meng S."/>
            <person name="Li G."/>
            <person name="Viehrig K."/>
            <person name="Ye F."/>
            <person name="Su P."/>
            <person name="Kiefer A.F."/>
            <person name="Nichols A."/>
            <person name="Cepeda A.J."/>
            <person name="Yan W."/>
            <person name="Fan B."/>
            <person name="Jiang Y."/>
            <person name="Adhikari A."/>
            <person name="Zheng C.-J."/>
            <person name="Schuster L."/>
            <person name="Cowan T.M."/>
            <person name="Smanski M.J."/>
            <person name="Chevrette M.G."/>
            <person name="De Carvalho L.P.S."/>
            <person name="Shen B."/>
        </authorList>
    </citation>
    <scope>NUCLEOTIDE SEQUENCE [LARGE SCALE GENOMIC DNA]</scope>
    <source>
        <strain evidence="3 4">NPDC049344</strain>
    </source>
</reference>
<proteinExistence type="predicted"/>
<name>A0ABV3I5H8_9ACTN</name>
<accession>A0ABV3I5H8</accession>
<feature type="region of interest" description="Disordered" evidence="1">
    <location>
        <begin position="14"/>
        <end position="102"/>
    </location>
</feature>
<feature type="signal peptide" evidence="2">
    <location>
        <begin position="1"/>
        <end position="17"/>
    </location>
</feature>
<comment type="caution">
    <text evidence="3">The sequence shown here is derived from an EMBL/GenBank/DDBJ whole genome shotgun (WGS) entry which is preliminary data.</text>
</comment>
<evidence type="ECO:0000256" key="1">
    <source>
        <dbReference type="SAM" id="MobiDB-lite"/>
    </source>
</evidence>
<gene>
    <name evidence="3" type="ORF">AB0K36_34675</name>
</gene>
<evidence type="ECO:0000313" key="3">
    <source>
        <dbReference type="EMBL" id="MEV4685912.1"/>
    </source>
</evidence>
<keyword evidence="4" id="KW-1185">Reference proteome</keyword>
<evidence type="ECO:0000256" key="2">
    <source>
        <dbReference type="SAM" id="SignalP"/>
    </source>
</evidence>
<feature type="compositionally biased region" description="Low complexity" evidence="1">
    <location>
        <begin position="47"/>
        <end position="62"/>
    </location>
</feature>
<sequence>MAAGLFGGLVLSPSAYADPEVPPAPVDPAVPGPPPGAYIPPLPADPADPAAAAPGAPTAPAPIINYGSPTIPFTEGDAPGQNSTPFTGEAPFLPPSFNPVNG</sequence>
<keyword evidence="2" id="KW-0732">Signal</keyword>
<dbReference type="EMBL" id="JBFAQK010000129">
    <property type="protein sequence ID" value="MEV4685912.1"/>
    <property type="molecule type" value="Genomic_DNA"/>
</dbReference>
<feature type="non-terminal residue" evidence="3">
    <location>
        <position position="102"/>
    </location>
</feature>
<protein>
    <submittedName>
        <fullName evidence="3">Uncharacterized protein</fullName>
    </submittedName>
</protein>